<evidence type="ECO:0000256" key="8">
    <source>
        <dbReference type="ARBA" id="ARBA00047931"/>
    </source>
</evidence>
<evidence type="ECO:0000256" key="7">
    <source>
        <dbReference type="ARBA" id="ARBA00023192"/>
    </source>
</evidence>
<evidence type="ECO:0000259" key="9">
    <source>
        <dbReference type="Pfam" id="PF00291"/>
    </source>
</evidence>
<evidence type="ECO:0000313" key="10">
    <source>
        <dbReference type="EMBL" id="VEI02077.1"/>
    </source>
</evidence>
<dbReference type="GO" id="GO:0030170">
    <property type="term" value="F:pyridoxal phosphate binding"/>
    <property type="evidence" value="ECO:0007669"/>
    <property type="project" value="InterPro"/>
</dbReference>
<dbReference type="CDD" id="cd01561">
    <property type="entry name" value="CBS_like"/>
    <property type="match status" value="1"/>
</dbReference>
<evidence type="ECO:0000256" key="3">
    <source>
        <dbReference type="ARBA" id="ARBA00012681"/>
    </source>
</evidence>
<keyword evidence="4" id="KW-0028">Amino-acid biosynthesis</keyword>
<evidence type="ECO:0000256" key="6">
    <source>
        <dbReference type="ARBA" id="ARBA00022898"/>
    </source>
</evidence>
<evidence type="ECO:0000256" key="1">
    <source>
        <dbReference type="ARBA" id="ARBA00001933"/>
    </source>
</evidence>
<sequence>MTSTTQTSTPQDSLGLAEHPLLAAIGGTALVELTRVGTVPTGIRVFAKTEFMNPGGSIKDRAAAAMVLDGLQRGLLRRPGNGIPLRDVPTIIDATSGNTGIAFAMIGASLGIPVTLVMPENTSPERKQTMRCLGATVIDTVPAEDGSDGAFEHVRELVSAEPDRYFYPNQYDNPVNARAHELGTGAEIWRQTGGAVTHFVASMGTSGTLMGTSRRLKAENPAVQAVAVQPDSPLHGIEGTKHMASTIRPSILDESLIDEVVTVTTARAYEVTRALALREGLFCGISSGANVAAALDLAHRGEPGTVIVTVLPDTGSRYLSDHFWEPR</sequence>
<comment type="cofactor">
    <cofactor evidence="1">
        <name>pyridoxal 5'-phosphate</name>
        <dbReference type="ChEBI" id="CHEBI:597326"/>
    </cofactor>
</comment>
<dbReference type="FunFam" id="3.40.50.1100:FF:000006">
    <property type="entry name" value="Cysteine synthase"/>
    <property type="match status" value="1"/>
</dbReference>
<evidence type="ECO:0000256" key="5">
    <source>
        <dbReference type="ARBA" id="ARBA00022679"/>
    </source>
</evidence>
<dbReference type="SUPFAM" id="SSF53686">
    <property type="entry name" value="Tryptophan synthase beta subunit-like PLP-dependent enzymes"/>
    <property type="match status" value="1"/>
</dbReference>
<dbReference type="GeneID" id="82885655"/>
<keyword evidence="5 10" id="KW-0808">Transferase</keyword>
<reference evidence="10 11" key="1">
    <citation type="submission" date="2018-12" db="EMBL/GenBank/DDBJ databases">
        <authorList>
            <consortium name="Pathogen Informatics"/>
        </authorList>
    </citation>
    <scope>NUCLEOTIDE SEQUENCE [LARGE SCALE GENOMIC DNA]</scope>
    <source>
        <strain evidence="10 11">NCTC13652</strain>
    </source>
</reference>
<accession>A0A448NVZ3</accession>
<protein>
    <recommendedName>
        <fullName evidence="3">cysteine synthase</fullName>
        <ecNumber evidence="3">2.5.1.47</ecNumber>
    </recommendedName>
</protein>
<organism evidence="10 11">
    <name type="scientific">Acidipropionibacterium jensenii</name>
    <dbReference type="NCBI Taxonomy" id="1749"/>
    <lineage>
        <taxon>Bacteria</taxon>
        <taxon>Bacillati</taxon>
        <taxon>Actinomycetota</taxon>
        <taxon>Actinomycetes</taxon>
        <taxon>Propionibacteriales</taxon>
        <taxon>Propionibacteriaceae</taxon>
        <taxon>Acidipropionibacterium</taxon>
    </lineage>
</organism>
<proteinExistence type="inferred from homology"/>
<gene>
    <name evidence="10" type="primary">cysM</name>
    <name evidence="10" type="ORF">NCTC13652_00242</name>
</gene>
<dbReference type="AlphaFoldDB" id="A0A448NVZ3"/>
<dbReference type="PROSITE" id="PS00901">
    <property type="entry name" value="CYS_SYNTHASE"/>
    <property type="match status" value="1"/>
</dbReference>
<keyword evidence="7" id="KW-0198">Cysteine biosynthesis</keyword>
<dbReference type="EC" id="2.5.1.47" evidence="3"/>
<dbReference type="OrthoDB" id="9805733at2"/>
<comment type="catalytic activity">
    <reaction evidence="8">
        <text>O-acetyl-L-serine + hydrogen sulfide = L-cysteine + acetate</text>
        <dbReference type="Rhea" id="RHEA:14829"/>
        <dbReference type="ChEBI" id="CHEBI:29919"/>
        <dbReference type="ChEBI" id="CHEBI:30089"/>
        <dbReference type="ChEBI" id="CHEBI:35235"/>
        <dbReference type="ChEBI" id="CHEBI:58340"/>
        <dbReference type="EC" id="2.5.1.47"/>
    </reaction>
</comment>
<dbReference type="GO" id="GO:0004124">
    <property type="term" value="F:cysteine synthase activity"/>
    <property type="evidence" value="ECO:0007669"/>
    <property type="project" value="UniProtKB-EC"/>
</dbReference>
<dbReference type="PROSITE" id="PS00165">
    <property type="entry name" value="DEHYDRATASE_SER_THR"/>
    <property type="match status" value="1"/>
</dbReference>
<dbReference type="EMBL" id="LR134473">
    <property type="protein sequence ID" value="VEI02077.1"/>
    <property type="molecule type" value="Genomic_DNA"/>
</dbReference>
<evidence type="ECO:0000256" key="4">
    <source>
        <dbReference type="ARBA" id="ARBA00022605"/>
    </source>
</evidence>
<evidence type="ECO:0000313" key="11">
    <source>
        <dbReference type="Proteomes" id="UP000277858"/>
    </source>
</evidence>
<dbReference type="PANTHER" id="PTHR10314">
    <property type="entry name" value="CYSTATHIONINE BETA-SYNTHASE"/>
    <property type="match status" value="1"/>
</dbReference>
<evidence type="ECO:0000256" key="2">
    <source>
        <dbReference type="ARBA" id="ARBA00007103"/>
    </source>
</evidence>
<dbReference type="Pfam" id="PF00291">
    <property type="entry name" value="PALP"/>
    <property type="match status" value="1"/>
</dbReference>
<dbReference type="Proteomes" id="UP000277858">
    <property type="component" value="Chromosome"/>
</dbReference>
<feature type="domain" description="Tryptophan synthase beta chain-like PALP" evidence="9">
    <location>
        <begin position="23"/>
        <end position="313"/>
    </location>
</feature>
<dbReference type="RefSeq" id="WP_036980896.1">
    <property type="nucleotide sequence ID" value="NZ_CP040635.1"/>
</dbReference>
<dbReference type="InterPro" id="IPR001926">
    <property type="entry name" value="TrpB-like_PALP"/>
</dbReference>
<dbReference type="Gene3D" id="3.40.50.1100">
    <property type="match status" value="2"/>
</dbReference>
<dbReference type="InterPro" id="IPR050214">
    <property type="entry name" value="Cys_Synth/Cystath_Beta-Synth"/>
</dbReference>
<keyword evidence="6" id="KW-0663">Pyridoxal phosphate</keyword>
<comment type="similarity">
    <text evidence="2">Belongs to the cysteine synthase/cystathionine beta-synthase family.</text>
</comment>
<dbReference type="STRING" id="1122997.GCA_000425285_00709"/>
<dbReference type="InterPro" id="IPR001216">
    <property type="entry name" value="P-phosphate_BS"/>
</dbReference>
<dbReference type="InterPro" id="IPR000634">
    <property type="entry name" value="Ser/Thr_deHydtase_PyrdxlP-BS"/>
</dbReference>
<dbReference type="GO" id="GO:0006535">
    <property type="term" value="P:cysteine biosynthetic process from serine"/>
    <property type="evidence" value="ECO:0007669"/>
    <property type="project" value="InterPro"/>
</dbReference>
<keyword evidence="11" id="KW-1185">Reference proteome</keyword>
<dbReference type="InterPro" id="IPR036052">
    <property type="entry name" value="TrpB-like_PALP_sf"/>
</dbReference>
<name>A0A448NVZ3_9ACTN</name>